<gene>
    <name evidence="2" type="ORF">A2153_04195</name>
</gene>
<dbReference type="AlphaFoldDB" id="A0A1F5YES8"/>
<sequence length="106" mass="12953">MTVKDLPKKLPASLYFFFWDVEAKKLDPSKHPHYVINRLLDKGNLEAVRWVRRNFPKDLIVETIKKMRDFSPWTATFWSRIYNIPRSEIKCLDPHYLTMRRKLWPY</sequence>
<comment type="caution">
    <text evidence="2">The sequence shown here is derived from an EMBL/GenBank/DDBJ whole genome shotgun (WGS) entry which is preliminary data.</text>
</comment>
<dbReference type="InterPro" id="IPR053830">
    <property type="entry name" value="DUF6922"/>
</dbReference>
<feature type="domain" description="DUF6922" evidence="1">
    <location>
        <begin position="17"/>
        <end position="64"/>
    </location>
</feature>
<dbReference type="EMBL" id="MFJB01000091">
    <property type="protein sequence ID" value="OGF98665.1"/>
    <property type="molecule type" value="Genomic_DNA"/>
</dbReference>
<evidence type="ECO:0000313" key="3">
    <source>
        <dbReference type="Proteomes" id="UP000177396"/>
    </source>
</evidence>
<protein>
    <recommendedName>
        <fullName evidence="1">DUF6922 domain-containing protein</fullName>
    </recommendedName>
</protein>
<dbReference type="Pfam" id="PF21956">
    <property type="entry name" value="DUF6922"/>
    <property type="match status" value="1"/>
</dbReference>
<name>A0A1F5YES8_9BACT</name>
<accession>A0A1F5YES8</accession>
<evidence type="ECO:0000259" key="1">
    <source>
        <dbReference type="Pfam" id="PF21956"/>
    </source>
</evidence>
<reference evidence="2 3" key="1">
    <citation type="journal article" date="2016" name="Nat. Commun.">
        <title>Thousands of microbial genomes shed light on interconnected biogeochemical processes in an aquifer system.</title>
        <authorList>
            <person name="Anantharaman K."/>
            <person name="Brown C.T."/>
            <person name="Hug L.A."/>
            <person name="Sharon I."/>
            <person name="Castelle C.J."/>
            <person name="Probst A.J."/>
            <person name="Thomas B.C."/>
            <person name="Singh A."/>
            <person name="Wilkins M.J."/>
            <person name="Karaoz U."/>
            <person name="Brodie E.L."/>
            <person name="Williams K.H."/>
            <person name="Hubbard S.S."/>
            <person name="Banfield J.F."/>
        </authorList>
    </citation>
    <scope>NUCLEOTIDE SEQUENCE [LARGE SCALE GENOMIC DNA]</scope>
</reference>
<evidence type="ECO:0000313" key="2">
    <source>
        <dbReference type="EMBL" id="OGF98665.1"/>
    </source>
</evidence>
<proteinExistence type="predicted"/>
<organism evidence="2 3">
    <name type="scientific">Candidatus Gottesmanbacteria bacterium RBG_16_38_7b</name>
    <dbReference type="NCBI Taxonomy" id="1798372"/>
    <lineage>
        <taxon>Bacteria</taxon>
        <taxon>Candidatus Gottesmaniibacteriota</taxon>
    </lineage>
</organism>
<dbReference type="Proteomes" id="UP000177396">
    <property type="component" value="Unassembled WGS sequence"/>
</dbReference>